<evidence type="ECO:0000256" key="5">
    <source>
        <dbReference type="SAM" id="MobiDB-lite"/>
    </source>
</evidence>
<keyword evidence="8" id="KW-1185">Reference proteome</keyword>
<dbReference type="Pfam" id="PF01258">
    <property type="entry name" value="zf-dskA_traR"/>
    <property type="match status" value="1"/>
</dbReference>
<feature type="compositionally biased region" description="Basic and acidic residues" evidence="5">
    <location>
        <begin position="8"/>
        <end position="17"/>
    </location>
</feature>
<keyword evidence="1" id="KW-0479">Metal-binding</keyword>
<proteinExistence type="predicted"/>
<dbReference type="InterPro" id="IPR000962">
    <property type="entry name" value="Znf_DskA_TraR"/>
</dbReference>
<evidence type="ECO:0000256" key="2">
    <source>
        <dbReference type="ARBA" id="ARBA00022771"/>
    </source>
</evidence>
<comment type="caution">
    <text evidence="4">Lacks conserved residue(s) required for the propagation of feature annotation.</text>
</comment>
<name>A0AAE2YQJ2_9PROT</name>
<protein>
    <recommendedName>
        <fullName evidence="6">Zinc finger DksA/TraR C4-type domain-containing protein</fullName>
    </recommendedName>
</protein>
<evidence type="ECO:0000313" key="8">
    <source>
        <dbReference type="Proteomes" id="UP001197378"/>
    </source>
</evidence>
<dbReference type="GO" id="GO:0008270">
    <property type="term" value="F:zinc ion binding"/>
    <property type="evidence" value="ECO:0007669"/>
    <property type="project" value="UniProtKB-KW"/>
</dbReference>
<gene>
    <name evidence="7" type="ORF">HFQ13_09300</name>
</gene>
<dbReference type="AlphaFoldDB" id="A0AAE2YQJ2"/>
<feature type="domain" description="Zinc finger DksA/TraR C4-type" evidence="6">
    <location>
        <begin position="37"/>
        <end position="66"/>
    </location>
</feature>
<keyword evidence="2" id="KW-0863">Zinc-finger</keyword>
<dbReference type="Proteomes" id="UP001197378">
    <property type="component" value="Unassembled WGS sequence"/>
</dbReference>
<evidence type="ECO:0000313" key="7">
    <source>
        <dbReference type="EMBL" id="MBU2788395.1"/>
    </source>
</evidence>
<dbReference type="PROSITE" id="PS51128">
    <property type="entry name" value="ZF_DKSA_2"/>
    <property type="match status" value="1"/>
</dbReference>
<keyword evidence="3" id="KW-0862">Zinc</keyword>
<comment type="caution">
    <text evidence="7">The sequence shown here is derived from an EMBL/GenBank/DDBJ whole genome shotgun (WGS) entry which is preliminary data.</text>
</comment>
<evidence type="ECO:0000256" key="1">
    <source>
        <dbReference type="ARBA" id="ARBA00022723"/>
    </source>
</evidence>
<organism evidence="7 8">
    <name type="scientific">Igneacidithiobacillus copahuensis</name>
    <dbReference type="NCBI Taxonomy" id="2724909"/>
    <lineage>
        <taxon>Bacteria</taxon>
        <taxon>Pseudomonadati</taxon>
        <taxon>Pseudomonadota</taxon>
        <taxon>Acidithiobacillia</taxon>
        <taxon>Acidithiobacillales</taxon>
        <taxon>Acidithiobacillaceae</taxon>
        <taxon>Igneacidithiobacillus</taxon>
    </lineage>
</organism>
<evidence type="ECO:0000256" key="4">
    <source>
        <dbReference type="PROSITE-ProRule" id="PRU00510"/>
    </source>
</evidence>
<reference evidence="7" key="1">
    <citation type="journal article" date="2021" name="ISME J.">
        <title>Genomic evolution of the class Acidithiobacillia: deep-branching Proteobacteria living in extreme acidic conditions.</title>
        <authorList>
            <person name="Moya-Beltran A."/>
            <person name="Beard S."/>
            <person name="Rojas-Villalobos C."/>
            <person name="Issotta F."/>
            <person name="Gallardo Y."/>
            <person name="Ulloa R."/>
            <person name="Giaveno A."/>
            <person name="Degli Esposti M."/>
            <person name="Johnson D.B."/>
            <person name="Quatrini R."/>
        </authorList>
    </citation>
    <scope>NUCLEOTIDE SEQUENCE</scope>
    <source>
        <strain evidence="7">VAN18-1</strain>
    </source>
</reference>
<sequence>MADIAAEYEQRDRDMALARRRAAPMEEPDEDGNGNRYCLDCGEIIPKARVAAVMAVRCVDCAGHREKMLRIQGAVGSPANETED</sequence>
<accession>A0AAE2YQJ2</accession>
<dbReference type="EMBL" id="JAAXYO010000146">
    <property type="protein sequence ID" value="MBU2788395.1"/>
    <property type="molecule type" value="Genomic_DNA"/>
</dbReference>
<evidence type="ECO:0000259" key="6">
    <source>
        <dbReference type="Pfam" id="PF01258"/>
    </source>
</evidence>
<feature type="region of interest" description="Disordered" evidence="5">
    <location>
        <begin position="1"/>
        <end position="33"/>
    </location>
</feature>
<evidence type="ECO:0000256" key="3">
    <source>
        <dbReference type="ARBA" id="ARBA00022833"/>
    </source>
</evidence>